<gene>
    <name evidence="1" type="ORF">CLV57_1987</name>
</gene>
<dbReference type="SUPFAM" id="SSF55874">
    <property type="entry name" value="ATPase domain of HSP90 chaperone/DNA topoisomerase II/histidine kinase"/>
    <property type="match status" value="1"/>
</dbReference>
<keyword evidence="1" id="KW-0808">Transferase</keyword>
<evidence type="ECO:0000313" key="2">
    <source>
        <dbReference type="Proteomes" id="UP000242687"/>
    </source>
</evidence>
<name>A0A2H9VVW3_9SPHI</name>
<organism evidence="1 2">
    <name type="scientific">Mucilaginibacter auburnensis</name>
    <dbReference type="NCBI Taxonomy" id="1457233"/>
    <lineage>
        <taxon>Bacteria</taxon>
        <taxon>Pseudomonadati</taxon>
        <taxon>Bacteroidota</taxon>
        <taxon>Sphingobacteriia</taxon>
        <taxon>Sphingobacteriales</taxon>
        <taxon>Sphingobacteriaceae</taxon>
        <taxon>Mucilaginibacter</taxon>
    </lineage>
</organism>
<dbReference type="Proteomes" id="UP000242687">
    <property type="component" value="Unassembled WGS sequence"/>
</dbReference>
<dbReference type="InterPro" id="IPR036890">
    <property type="entry name" value="HATPase_C_sf"/>
</dbReference>
<keyword evidence="2" id="KW-1185">Reference proteome</keyword>
<dbReference type="AlphaFoldDB" id="A0A2H9VVW3"/>
<dbReference type="Gene3D" id="3.30.565.10">
    <property type="entry name" value="Histidine kinase-like ATPase, C-terminal domain"/>
    <property type="match status" value="1"/>
</dbReference>
<dbReference type="GO" id="GO:0016301">
    <property type="term" value="F:kinase activity"/>
    <property type="evidence" value="ECO:0007669"/>
    <property type="project" value="UniProtKB-KW"/>
</dbReference>
<proteinExistence type="predicted"/>
<evidence type="ECO:0000313" key="1">
    <source>
        <dbReference type="EMBL" id="PJJ84965.1"/>
    </source>
</evidence>
<sequence length="180" mass="20568">MPGKVFSQFVLPNTQQGMVNSLKEIRGFINDFLPEHAASEDLNYKVEIVITELITNALKHVKNADSFIRIYLDNNYLTIEKTDFGAQFNPNGFANIFKQQPGYKILLSYDELHSLYAYLESNNVVRFVCEAKRNRNKIDINGVGEHFGMVIISRSAESFTYHYDAASGLNRFNVRMKLSA</sequence>
<keyword evidence="1" id="KW-0418">Kinase</keyword>
<protein>
    <submittedName>
        <fullName evidence="1">Histidine kinase-like protein</fullName>
    </submittedName>
</protein>
<dbReference type="RefSeq" id="WP_100341124.1">
    <property type="nucleotide sequence ID" value="NZ_PGFJ01000001.1"/>
</dbReference>
<accession>A0A2H9VVW3</accession>
<comment type="caution">
    <text evidence="1">The sequence shown here is derived from an EMBL/GenBank/DDBJ whole genome shotgun (WGS) entry which is preliminary data.</text>
</comment>
<dbReference type="OrthoDB" id="947656at2"/>
<reference evidence="1 2" key="1">
    <citation type="submission" date="2017-11" db="EMBL/GenBank/DDBJ databases">
        <title>Genomic Encyclopedia of Archaeal and Bacterial Type Strains, Phase II (KMG-II): From Individual Species to Whole Genera.</title>
        <authorList>
            <person name="Goeker M."/>
        </authorList>
    </citation>
    <scope>NUCLEOTIDE SEQUENCE [LARGE SCALE GENOMIC DNA]</scope>
    <source>
        <strain evidence="1 2">DSM 28175</strain>
    </source>
</reference>
<dbReference type="EMBL" id="PGFJ01000001">
    <property type="protein sequence ID" value="PJJ84965.1"/>
    <property type="molecule type" value="Genomic_DNA"/>
</dbReference>